<dbReference type="AlphaFoldDB" id="A0A1M6FKR9"/>
<dbReference type="Pfam" id="PF21082">
    <property type="entry name" value="MS_channel_3rd"/>
    <property type="match status" value="1"/>
</dbReference>
<name>A0A1M6FKR9_9CLOT</name>
<dbReference type="Gene3D" id="2.30.30.60">
    <property type="match status" value="1"/>
</dbReference>
<keyword evidence="6 7" id="KW-0472">Membrane</keyword>
<evidence type="ECO:0000256" key="2">
    <source>
        <dbReference type="ARBA" id="ARBA00008017"/>
    </source>
</evidence>
<evidence type="ECO:0000256" key="6">
    <source>
        <dbReference type="ARBA" id="ARBA00023136"/>
    </source>
</evidence>
<dbReference type="RefSeq" id="WP_073022878.1">
    <property type="nucleotide sequence ID" value="NZ_FQXU01000031.1"/>
</dbReference>
<organism evidence="10 11">
    <name type="scientific">Clostridium intestinale DSM 6191</name>
    <dbReference type="NCBI Taxonomy" id="1121320"/>
    <lineage>
        <taxon>Bacteria</taxon>
        <taxon>Bacillati</taxon>
        <taxon>Bacillota</taxon>
        <taxon>Clostridia</taxon>
        <taxon>Eubacteriales</taxon>
        <taxon>Clostridiaceae</taxon>
        <taxon>Clostridium</taxon>
    </lineage>
</organism>
<dbReference type="Gene3D" id="1.10.287.1260">
    <property type="match status" value="1"/>
</dbReference>
<dbReference type="Proteomes" id="UP000184241">
    <property type="component" value="Unassembled WGS sequence"/>
</dbReference>
<accession>A0A1M6FKR9</accession>
<dbReference type="PANTHER" id="PTHR30566:SF5">
    <property type="entry name" value="MECHANOSENSITIVE ION CHANNEL PROTEIN 1, MITOCHONDRIAL-RELATED"/>
    <property type="match status" value="1"/>
</dbReference>
<comment type="subcellular location">
    <subcellularLocation>
        <location evidence="1">Cell membrane</location>
        <topology evidence="1">Multi-pass membrane protein</topology>
    </subcellularLocation>
</comment>
<dbReference type="InterPro" id="IPR006685">
    <property type="entry name" value="MscS_channel_2nd"/>
</dbReference>
<keyword evidence="3" id="KW-1003">Cell membrane</keyword>
<keyword evidence="4 7" id="KW-0812">Transmembrane</keyword>
<dbReference type="InterPro" id="IPR049278">
    <property type="entry name" value="MS_channel_C"/>
</dbReference>
<sequence length="363" mass="41977">MDEINKIINIIAHSPFDVLVIALLIYIGFLIFKKLFVKYICTYCCKFIKKTENTLDDKIFESLEKPLKFLIDILGLYFSLKYLALSIYKEELTLITEKVLRCGLVIFFTWIIYNVTMEDSLLYNRIKNKYTDKVNKIIFPFISIIIRILALIAAVSIFSREFGFSGFVTGLGVSGVVIALAAQETFSNLFGGMVILFDRPFSIGDWIQTSDVEGIVKEITFRSTKIRTFSKALVTVPNSKLANSYIINWTDRKKRRIFFKLPLDYGTRSKKIKILVKEIEDFLLNDERVDKELVIVSFNAFSEHSLDVSIYFYTNVMEYLAYEKTKEDINLTILEILEKNEVSLAIPWSRVELSKNKEAEDGK</sequence>
<dbReference type="SUPFAM" id="SSF82689">
    <property type="entry name" value="Mechanosensitive channel protein MscS (YggB), C-terminal domain"/>
    <property type="match status" value="1"/>
</dbReference>
<evidence type="ECO:0000313" key="10">
    <source>
        <dbReference type="EMBL" id="SHI98265.1"/>
    </source>
</evidence>
<dbReference type="InterPro" id="IPR011014">
    <property type="entry name" value="MscS_channel_TM-2"/>
</dbReference>
<feature type="transmembrane region" description="Helical" evidence="7">
    <location>
        <begin position="12"/>
        <end position="32"/>
    </location>
</feature>
<proteinExistence type="inferred from homology"/>
<dbReference type="SUPFAM" id="SSF82861">
    <property type="entry name" value="Mechanosensitive channel protein MscS (YggB), transmembrane region"/>
    <property type="match status" value="1"/>
</dbReference>
<dbReference type="SUPFAM" id="SSF50182">
    <property type="entry name" value="Sm-like ribonucleoproteins"/>
    <property type="match status" value="1"/>
</dbReference>
<dbReference type="PANTHER" id="PTHR30566">
    <property type="entry name" value="YNAI-RELATED MECHANOSENSITIVE ION CHANNEL"/>
    <property type="match status" value="1"/>
</dbReference>
<feature type="domain" description="Mechanosensitive ion channel MscS" evidence="8">
    <location>
        <begin position="185"/>
        <end position="250"/>
    </location>
</feature>
<keyword evidence="5 7" id="KW-1133">Transmembrane helix</keyword>
<evidence type="ECO:0000256" key="7">
    <source>
        <dbReference type="SAM" id="Phobius"/>
    </source>
</evidence>
<dbReference type="EMBL" id="FQXU01000031">
    <property type="protein sequence ID" value="SHI98265.1"/>
    <property type="molecule type" value="Genomic_DNA"/>
</dbReference>
<dbReference type="InterPro" id="IPR011066">
    <property type="entry name" value="MscS_channel_C_sf"/>
</dbReference>
<evidence type="ECO:0000256" key="1">
    <source>
        <dbReference type="ARBA" id="ARBA00004651"/>
    </source>
</evidence>
<protein>
    <submittedName>
        <fullName evidence="10">MscS family membrane protein</fullName>
    </submittedName>
</protein>
<dbReference type="InterPro" id="IPR023408">
    <property type="entry name" value="MscS_beta-dom_sf"/>
</dbReference>
<dbReference type="InterPro" id="IPR010920">
    <property type="entry name" value="LSM_dom_sf"/>
</dbReference>
<comment type="similarity">
    <text evidence="2">Belongs to the MscS (TC 1.A.23) family.</text>
</comment>
<evidence type="ECO:0000259" key="9">
    <source>
        <dbReference type="Pfam" id="PF21082"/>
    </source>
</evidence>
<feature type="transmembrane region" description="Helical" evidence="7">
    <location>
        <begin position="94"/>
        <end position="116"/>
    </location>
</feature>
<evidence type="ECO:0000313" key="11">
    <source>
        <dbReference type="Proteomes" id="UP000184241"/>
    </source>
</evidence>
<dbReference type="Pfam" id="PF00924">
    <property type="entry name" value="MS_channel_2nd"/>
    <property type="match status" value="1"/>
</dbReference>
<evidence type="ECO:0000256" key="3">
    <source>
        <dbReference type="ARBA" id="ARBA00022475"/>
    </source>
</evidence>
<evidence type="ECO:0000256" key="5">
    <source>
        <dbReference type="ARBA" id="ARBA00022989"/>
    </source>
</evidence>
<feature type="domain" description="Mechanosensitive ion channel MscS C-terminal" evidence="9">
    <location>
        <begin position="262"/>
        <end position="343"/>
    </location>
</feature>
<feature type="transmembrane region" description="Helical" evidence="7">
    <location>
        <begin position="164"/>
        <end position="182"/>
    </location>
</feature>
<feature type="transmembrane region" description="Helical" evidence="7">
    <location>
        <begin position="137"/>
        <end position="158"/>
    </location>
</feature>
<dbReference type="GO" id="GO:0055085">
    <property type="term" value="P:transmembrane transport"/>
    <property type="evidence" value="ECO:0007669"/>
    <property type="project" value="InterPro"/>
</dbReference>
<dbReference type="GO" id="GO:0005886">
    <property type="term" value="C:plasma membrane"/>
    <property type="evidence" value="ECO:0007669"/>
    <property type="project" value="UniProtKB-SubCell"/>
</dbReference>
<reference evidence="10 11" key="1">
    <citation type="submission" date="2016-11" db="EMBL/GenBank/DDBJ databases">
        <authorList>
            <person name="Jaros S."/>
            <person name="Januszkiewicz K."/>
            <person name="Wedrychowicz H."/>
        </authorList>
    </citation>
    <scope>NUCLEOTIDE SEQUENCE [LARGE SCALE GENOMIC DNA]</scope>
    <source>
        <strain evidence="10 11">DSM 6191</strain>
    </source>
</reference>
<gene>
    <name evidence="10" type="ORF">SAMN02745941_04652</name>
</gene>
<evidence type="ECO:0000256" key="4">
    <source>
        <dbReference type="ARBA" id="ARBA00022692"/>
    </source>
</evidence>
<evidence type="ECO:0000259" key="8">
    <source>
        <dbReference type="Pfam" id="PF00924"/>
    </source>
</evidence>
<dbReference type="Gene3D" id="3.30.70.100">
    <property type="match status" value="1"/>
</dbReference>